<dbReference type="Proteomes" id="UP001209570">
    <property type="component" value="Unassembled WGS sequence"/>
</dbReference>
<evidence type="ECO:0000256" key="1">
    <source>
        <dbReference type="SAM" id="MobiDB-lite"/>
    </source>
</evidence>
<feature type="region of interest" description="Disordered" evidence="1">
    <location>
        <begin position="108"/>
        <end position="138"/>
    </location>
</feature>
<reference evidence="2" key="1">
    <citation type="submission" date="2021-12" db="EMBL/GenBank/DDBJ databases">
        <title>Prjna785345.</title>
        <authorList>
            <person name="Rujirawat T."/>
            <person name="Krajaejun T."/>
        </authorList>
    </citation>
    <scope>NUCLEOTIDE SEQUENCE</scope>
    <source>
        <strain evidence="2">Pi057C3</strain>
    </source>
</reference>
<evidence type="ECO:0000313" key="2">
    <source>
        <dbReference type="EMBL" id="KAJ0392991.1"/>
    </source>
</evidence>
<organism evidence="2 3">
    <name type="scientific">Pythium insidiosum</name>
    <name type="common">Pythiosis disease agent</name>
    <dbReference type="NCBI Taxonomy" id="114742"/>
    <lineage>
        <taxon>Eukaryota</taxon>
        <taxon>Sar</taxon>
        <taxon>Stramenopiles</taxon>
        <taxon>Oomycota</taxon>
        <taxon>Peronosporomycetes</taxon>
        <taxon>Pythiales</taxon>
        <taxon>Pythiaceae</taxon>
        <taxon>Pythium</taxon>
    </lineage>
</organism>
<proteinExistence type="predicted"/>
<keyword evidence="3" id="KW-1185">Reference proteome</keyword>
<dbReference type="AlphaFoldDB" id="A0AAD5LBD8"/>
<accession>A0AAD5LBD8</accession>
<evidence type="ECO:0000313" key="3">
    <source>
        <dbReference type="Proteomes" id="UP001209570"/>
    </source>
</evidence>
<name>A0AAD5LBD8_PYTIN</name>
<comment type="caution">
    <text evidence="2">The sequence shown here is derived from an EMBL/GenBank/DDBJ whole genome shotgun (WGS) entry which is preliminary data.</text>
</comment>
<protein>
    <submittedName>
        <fullName evidence="2">Uncharacterized protein</fullName>
    </submittedName>
</protein>
<dbReference type="EMBL" id="JAKCXM010000544">
    <property type="protein sequence ID" value="KAJ0392991.1"/>
    <property type="molecule type" value="Genomic_DNA"/>
</dbReference>
<gene>
    <name evidence="2" type="ORF">P43SY_001040</name>
</gene>
<sequence>MFPQALTAGRSMPKMESTTMNMAKLTVESSTASLVSQPSPTSTIGDASPGAMMRVTGKRSLRESERPAPVSVSVSPHAPLCHQSLDVSTVSSLGRELMEKKRTMLNAALAEERSPRPDGTLKGSDEDSDNSSKVKAIKMSPIEDIKKEALTEEDILKRKAQRRLQNQAFGWSFDFWSDESRYYVKSHKFFRGINAHDLAMRFHYVDVAKYIATFPEVKEKTVLKDLGNHIRIVQTVKQLPGKPVAASVTYSFAAKDEDFPGERMQHERQLMGGK</sequence>